<keyword evidence="2" id="KW-1185">Reference proteome</keyword>
<reference evidence="1" key="1">
    <citation type="submission" date="2023-03" db="EMBL/GenBank/DDBJ databases">
        <title>Massive genome expansion in bonnet fungi (Mycena s.s.) driven by repeated elements and novel gene families across ecological guilds.</title>
        <authorList>
            <consortium name="Lawrence Berkeley National Laboratory"/>
            <person name="Harder C.B."/>
            <person name="Miyauchi S."/>
            <person name="Viragh M."/>
            <person name="Kuo A."/>
            <person name="Thoen E."/>
            <person name="Andreopoulos B."/>
            <person name="Lu D."/>
            <person name="Skrede I."/>
            <person name="Drula E."/>
            <person name="Henrissat B."/>
            <person name="Morin E."/>
            <person name="Kohler A."/>
            <person name="Barry K."/>
            <person name="LaButti K."/>
            <person name="Morin E."/>
            <person name="Salamov A."/>
            <person name="Lipzen A."/>
            <person name="Mereny Z."/>
            <person name="Hegedus B."/>
            <person name="Baldrian P."/>
            <person name="Stursova M."/>
            <person name="Weitz H."/>
            <person name="Taylor A."/>
            <person name="Grigoriev I.V."/>
            <person name="Nagy L.G."/>
            <person name="Martin F."/>
            <person name="Kauserud H."/>
        </authorList>
    </citation>
    <scope>NUCLEOTIDE SEQUENCE</scope>
    <source>
        <strain evidence="1">9284</strain>
    </source>
</reference>
<protein>
    <submittedName>
        <fullName evidence="1">Uncharacterized protein</fullName>
    </submittedName>
</protein>
<proteinExistence type="predicted"/>
<gene>
    <name evidence="1" type="ORF">FB45DRAFT_1127016</name>
</gene>
<evidence type="ECO:0000313" key="2">
    <source>
        <dbReference type="Proteomes" id="UP001221142"/>
    </source>
</evidence>
<dbReference type="AlphaFoldDB" id="A0AAD7F8X4"/>
<organism evidence="1 2">
    <name type="scientific">Roridomyces roridus</name>
    <dbReference type="NCBI Taxonomy" id="1738132"/>
    <lineage>
        <taxon>Eukaryota</taxon>
        <taxon>Fungi</taxon>
        <taxon>Dikarya</taxon>
        <taxon>Basidiomycota</taxon>
        <taxon>Agaricomycotina</taxon>
        <taxon>Agaricomycetes</taxon>
        <taxon>Agaricomycetidae</taxon>
        <taxon>Agaricales</taxon>
        <taxon>Marasmiineae</taxon>
        <taxon>Mycenaceae</taxon>
        <taxon>Roridomyces</taxon>
    </lineage>
</organism>
<comment type="caution">
    <text evidence="1">The sequence shown here is derived from an EMBL/GenBank/DDBJ whole genome shotgun (WGS) entry which is preliminary data.</text>
</comment>
<name>A0AAD7F8X4_9AGAR</name>
<sequence length="240" mass="26385">MTIDRSFHARNISRLPWHLRAIHIAAMDGSTGDVVQLHRIVPNLTESELPGILPIIYVTPDSTLVPSPDVLDAIDITDEFSRPSSVDSAISAIFCLGGLTTNRRVSPNALVDLWPRPRAWMEFFLHFESDLVLSRSHTTTLHRGLSQSLMGFWSSPAMRYMVLSTAGFRLSLATAWPKLMQLSAGNVDKMLLALTGPMLAPSETKTGQHLAEVIEGCGGYCQIPAHCAGKPYILGDYNCR</sequence>
<evidence type="ECO:0000313" key="1">
    <source>
        <dbReference type="EMBL" id="KAJ7609538.1"/>
    </source>
</evidence>
<dbReference type="Proteomes" id="UP001221142">
    <property type="component" value="Unassembled WGS sequence"/>
</dbReference>
<dbReference type="EMBL" id="JARKIF010000040">
    <property type="protein sequence ID" value="KAJ7609538.1"/>
    <property type="molecule type" value="Genomic_DNA"/>
</dbReference>
<accession>A0AAD7F8X4</accession>